<feature type="compositionally biased region" description="Basic and acidic residues" evidence="3">
    <location>
        <begin position="409"/>
        <end position="420"/>
    </location>
</feature>
<feature type="region of interest" description="Disordered" evidence="3">
    <location>
        <begin position="1"/>
        <end position="173"/>
    </location>
</feature>
<feature type="region of interest" description="Disordered" evidence="3">
    <location>
        <begin position="862"/>
        <end position="902"/>
    </location>
</feature>
<dbReference type="GO" id="GO:0061574">
    <property type="term" value="C:ASAP complex"/>
    <property type="evidence" value="ECO:0007669"/>
    <property type="project" value="TreeGrafter"/>
</dbReference>
<dbReference type="GO" id="GO:0008380">
    <property type="term" value="P:RNA splicing"/>
    <property type="evidence" value="ECO:0007669"/>
    <property type="project" value="TreeGrafter"/>
</dbReference>
<dbReference type="PROSITE" id="PS50102">
    <property type="entry name" value="RRM"/>
    <property type="match status" value="1"/>
</dbReference>
<dbReference type="STRING" id="121224.E0VVJ6"/>
<dbReference type="PANTHER" id="PTHR46589">
    <property type="entry name" value="APOPTOTIC CHROMATIN CONDENSATION INDUCER IN THE NUCLEUS"/>
    <property type="match status" value="1"/>
</dbReference>
<dbReference type="InterPro" id="IPR034257">
    <property type="entry name" value="Acinus_RRM"/>
</dbReference>
<accession>E0VVJ6</accession>
<dbReference type="CTD" id="8238584"/>
<feature type="compositionally biased region" description="Basic and acidic residues" evidence="3">
    <location>
        <begin position="790"/>
        <end position="804"/>
    </location>
</feature>
<feature type="compositionally biased region" description="Basic and acidic residues" evidence="3">
    <location>
        <begin position="324"/>
        <end position="338"/>
    </location>
</feature>
<dbReference type="InterPro" id="IPR032552">
    <property type="entry name" value="RSB_motif"/>
</dbReference>
<gene>
    <name evidence="6" type="primary">8238584</name>
    <name evidence="5" type="ORF">Phum_PHUM463890</name>
</gene>
<dbReference type="Gene3D" id="3.30.70.330">
    <property type="match status" value="1"/>
</dbReference>
<evidence type="ECO:0000259" key="4">
    <source>
        <dbReference type="PROSITE" id="PS50102"/>
    </source>
</evidence>
<evidence type="ECO:0000313" key="7">
    <source>
        <dbReference type="Proteomes" id="UP000009046"/>
    </source>
</evidence>
<dbReference type="GeneID" id="8238584"/>
<feature type="region of interest" description="Disordered" evidence="3">
    <location>
        <begin position="535"/>
        <end position="610"/>
    </location>
</feature>
<dbReference type="AlphaFoldDB" id="E0VVJ6"/>
<evidence type="ECO:0000256" key="3">
    <source>
        <dbReference type="SAM" id="MobiDB-lite"/>
    </source>
</evidence>
<feature type="compositionally biased region" description="Polar residues" evidence="3">
    <location>
        <begin position="501"/>
        <end position="515"/>
    </location>
</feature>
<dbReference type="InterPro" id="IPR052793">
    <property type="entry name" value="EJC-associated_protein"/>
</dbReference>
<dbReference type="OMA" id="HAKESHI"/>
<evidence type="ECO:0000313" key="5">
    <source>
        <dbReference type="EMBL" id="EEB17402.1"/>
    </source>
</evidence>
<dbReference type="Proteomes" id="UP000009046">
    <property type="component" value="Unassembled WGS sequence"/>
</dbReference>
<dbReference type="GO" id="GO:0071011">
    <property type="term" value="C:precatalytic spliceosome"/>
    <property type="evidence" value="ECO:0007669"/>
    <property type="project" value="TreeGrafter"/>
</dbReference>
<reference evidence="6" key="3">
    <citation type="submission" date="2021-02" db="UniProtKB">
        <authorList>
            <consortium name="EnsemblMetazoa"/>
        </authorList>
    </citation>
    <scope>IDENTIFICATION</scope>
    <source>
        <strain evidence="6">USDA</strain>
    </source>
</reference>
<dbReference type="Pfam" id="PF16294">
    <property type="entry name" value="RSB_motif"/>
    <property type="match status" value="1"/>
</dbReference>
<dbReference type="SUPFAM" id="SSF54928">
    <property type="entry name" value="RNA-binding domain, RBD"/>
    <property type="match status" value="1"/>
</dbReference>
<protein>
    <submittedName>
        <fullName evidence="5">DNA double-strand break repair Rad50 ATPase, putative</fullName>
    </submittedName>
</protein>
<evidence type="ECO:0000313" key="6">
    <source>
        <dbReference type="EnsemblMetazoa" id="PHUM463890-PA"/>
    </source>
</evidence>
<feature type="compositionally biased region" description="Acidic residues" evidence="3">
    <location>
        <begin position="571"/>
        <end position="586"/>
    </location>
</feature>
<dbReference type="CDD" id="cd12432">
    <property type="entry name" value="RRM_ACINU"/>
    <property type="match status" value="1"/>
</dbReference>
<dbReference type="EnsemblMetazoa" id="PHUM463890-RA">
    <property type="protein sequence ID" value="PHUM463890-PA"/>
    <property type="gene ID" value="PHUM463890"/>
</dbReference>
<dbReference type="eggNOG" id="KOG2416">
    <property type="taxonomic scope" value="Eukaryota"/>
</dbReference>
<reference evidence="5" key="2">
    <citation type="submission" date="2007-04" db="EMBL/GenBank/DDBJ databases">
        <title>The genome of the human body louse.</title>
        <authorList>
            <consortium name="The Human Body Louse Genome Consortium"/>
            <person name="Kirkness E."/>
            <person name="Walenz B."/>
            <person name="Hass B."/>
            <person name="Bruggner R."/>
            <person name="Strausberg R."/>
        </authorList>
    </citation>
    <scope>NUCLEOTIDE SEQUENCE</scope>
    <source>
        <strain evidence="5">USDA</strain>
    </source>
</reference>
<dbReference type="PANTHER" id="PTHR46589:SF1">
    <property type="entry name" value="APOPTOTIC CHROMATIN CONDENSATION INDUCER IN THE NUCLEUS"/>
    <property type="match status" value="1"/>
</dbReference>
<feature type="compositionally biased region" description="Basic and acidic residues" evidence="3">
    <location>
        <begin position="37"/>
        <end position="46"/>
    </location>
</feature>
<feature type="compositionally biased region" description="Polar residues" evidence="3">
    <location>
        <begin position="138"/>
        <end position="149"/>
    </location>
</feature>
<dbReference type="InterPro" id="IPR012677">
    <property type="entry name" value="Nucleotide-bd_a/b_plait_sf"/>
</dbReference>
<dbReference type="InParanoid" id="E0VVJ6"/>
<evidence type="ECO:0000256" key="1">
    <source>
        <dbReference type="ARBA" id="ARBA00022884"/>
    </source>
</evidence>
<organism>
    <name type="scientific">Pediculus humanus subsp. corporis</name>
    <name type="common">Body louse</name>
    <dbReference type="NCBI Taxonomy" id="121224"/>
    <lineage>
        <taxon>Eukaryota</taxon>
        <taxon>Metazoa</taxon>
        <taxon>Ecdysozoa</taxon>
        <taxon>Arthropoda</taxon>
        <taxon>Hexapoda</taxon>
        <taxon>Insecta</taxon>
        <taxon>Pterygota</taxon>
        <taxon>Neoptera</taxon>
        <taxon>Paraneoptera</taxon>
        <taxon>Psocodea</taxon>
        <taxon>Troctomorpha</taxon>
        <taxon>Phthiraptera</taxon>
        <taxon>Anoplura</taxon>
        <taxon>Pediculidae</taxon>
        <taxon>Pediculus</taxon>
    </lineage>
</organism>
<feature type="compositionally biased region" description="Basic and acidic residues" evidence="3">
    <location>
        <begin position="91"/>
        <end position="104"/>
    </location>
</feature>
<dbReference type="GO" id="GO:0003723">
    <property type="term" value="F:RNA binding"/>
    <property type="evidence" value="ECO:0007669"/>
    <property type="project" value="UniProtKB-UniRule"/>
</dbReference>
<dbReference type="KEGG" id="phu:Phum_PHUM463890"/>
<dbReference type="OrthoDB" id="5348404at2759"/>
<feature type="compositionally biased region" description="Basic and acidic residues" evidence="3">
    <location>
        <begin position="253"/>
        <end position="296"/>
    </location>
</feature>
<keyword evidence="7" id="KW-1185">Reference proteome</keyword>
<feature type="compositionally biased region" description="Acidic residues" evidence="3">
    <location>
        <begin position="47"/>
        <end position="56"/>
    </location>
</feature>
<feature type="compositionally biased region" description="Basic residues" evidence="3">
    <location>
        <begin position="884"/>
        <end position="902"/>
    </location>
</feature>
<feature type="region of interest" description="Disordered" evidence="3">
    <location>
        <begin position="219"/>
        <end position="515"/>
    </location>
</feature>
<dbReference type="InterPro" id="IPR000504">
    <property type="entry name" value="RRM_dom"/>
</dbReference>
<reference evidence="5" key="1">
    <citation type="submission" date="2007-04" db="EMBL/GenBank/DDBJ databases">
        <title>Annotation of Pediculus humanus corporis strain USDA.</title>
        <authorList>
            <person name="Kirkness E."/>
            <person name="Hannick L."/>
            <person name="Hass B."/>
            <person name="Bruggner R."/>
            <person name="Lawson D."/>
            <person name="Bidwell S."/>
            <person name="Joardar V."/>
            <person name="Caler E."/>
            <person name="Walenz B."/>
            <person name="Inman J."/>
            <person name="Schobel S."/>
            <person name="Galinsky K."/>
            <person name="Amedeo P."/>
            <person name="Strausberg R."/>
        </authorList>
    </citation>
    <scope>NUCLEOTIDE SEQUENCE</scope>
    <source>
        <strain evidence="5">USDA</strain>
    </source>
</reference>
<dbReference type="EMBL" id="DS235812">
    <property type="protein sequence ID" value="EEB17402.1"/>
    <property type="molecule type" value="Genomic_DNA"/>
</dbReference>
<feature type="compositionally biased region" description="Basic and acidic residues" evidence="3">
    <location>
        <begin position="560"/>
        <end position="569"/>
    </location>
</feature>
<dbReference type="HOGENOM" id="CLU_321411_0_0_1"/>
<keyword evidence="1 2" id="KW-0694">RNA-binding</keyword>
<proteinExistence type="predicted"/>
<feature type="region of interest" description="Disordered" evidence="3">
    <location>
        <begin position="790"/>
        <end position="822"/>
    </location>
</feature>
<feature type="compositionally biased region" description="Polar residues" evidence="3">
    <location>
        <begin position="466"/>
        <end position="477"/>
    </location>
</feature>
<dbReference type="InterPro" id="IPR035979">
    <property type="entry name" value="RBD_domain_sf"/>
</dbReference>
<feature type="compositionally biased region" description="Basic and acidic residues" evidence="3">
    <location>
        <begin position="373"/>
        <end position="396"/>
    </location>
</feature>
<feature type="compositionally biased region" description="Basic residues" evidence="3">
    <location>
        <begin position="23"/>
        <end position="36"/>
    </location>
</feature>
<dbReference type="RefSeq" id="XP_002430140.1">
    <property type="nucleotide sequence ID" value="XM_002430095.1"/>
</dbReference>
<feature type="region of interest" description="Disordered" evidence="3">
    <location>
        <begin position="749"/>
        <end position="774"/>
    </location>
</feature>
<dbReference type="VEuPathDB" id="VectorBase:PHUM463890"/>
<feature type="compositionally biased region" description="Basic and acidic residues" evidence="3">
    <location>
        <begin position="862"/>
        <end position="883"/>
    </location>
</feature>
<sequence length="902" mass="104018">MTNRRRSAKGRTAATKKSESPHKYSRKLTRRSKRSKKSESPERAEVDSDYSGDEQSENLGKLKKPDKNEACNYIFENENFKDGTSQLESQKGIEDQRSILKEEESGGSDGSWKVKSENGGSGGIPKLKLCLTRPPEMSSPTSTSDQNPSPRRKRRGRNITPSKEEEQVDENVVEECSKRVTRNQKFREIQEAEMINAEKNFLESQAKVSTELKQPVKVELEPKKETDETYSFRQNVEDDETRMAVESISVAEFNEKKESSGPKDDDSEENKKENDQIVSHIDHTPQEVLTTDKQHTVDTPTENDQGKEELILHTSEQETLNSSKEPEVEKQPELKPEDSINQETIIESKCDEKSILNSKNETKIEAENSVQNDIKETPKIIEDNESKTEVEEKADSVPESIPAQKKRSPSRDSSEERAKEAALLSRNKNKKKGPEKEEVEAEEGEKSSTTQNAKVENNAKAEIQNETKISTKNVVTTEKNHKDNFEENTTIKSGARKRRWGSSTNKTSKKASVSISTDFLKEIIPEVKPLLLSEVQLSPNEEDEEGQLKDSDENVPTGTKKVEREKMIQSDESEKDYEEDAVESGLDEVTQAEVSQPAPPSKEKEFTTFTRKVSVLPSKEKLQKSPSPPRHKPSNILYIVNLVRPFTIPQLRELLARTGTIVEDGFWIDKIKSKCYVKYETEEQAKTTRHALHGVRWPVSNPKQLNVDFGTDAALKAAMEGNEIASKRPIPSLFDKQIELKTNEKIRDRDKEKINEKREKNEKDKKERKFSRHRDDRYERKIEYDREKRDDYDDKRRRDKDRNRRSTSAEPSRKTKKKNEEETPVKLLDDLFRKTKATPCIYWLPLTPEQISVKEEMRRKHMAEHEKKVAELRKMQREQNKRNCDKRRRRTKSRSRSRSVKK</sequence>
<feature type="domain" description="RRM" evidence="4">
    <location>
        <begin position="635"/>
        <end position="712"/>
    </location>
</feature>
<dbReference type="EMBL" id="AAZO01005644">
    <property type="status" value="NOT_ANNOTATED_CDS"/>
    <property type="molecule type" value="Genomic_DNA"/>
</dbReference>
<feature type="compositionally biased region" description="Basic and acidic residues" evidence="3">
    <location>
        <begin position="346"/>
        <end position="366"/>
    </location>
</feature>
<name>E0VVJ6_PEDHC</name>
<evidence type="ECO:0000256" key="2">
    <source>
        <dbReference type="PROSITE-ProRule" id="PRU00176"/>
    </source>
</evidence>